<keyword evidence="8" id="KW-1185">Reference proteome</keyword>
<sequence length="139" mass="15705">MSMLSTLQFVRPVLTLFHNPVSSVSVAISCELKALQEWRNPLHQHHQKPQNFTYESIDSQEEQLPFDIEIITNPPTPQQWSVIGTYLDAARPGEGHNQMPSESATTMGPILVDWDAGRVALNNQPLALKLIHDRLNQKI</sequence>
<evidence type="ECO:0000256" key="5">
    <source>
        <dbReference type="ARBA" id="ARBA00023002"/>
    </source>
</evidence>
<keyword evidence="6" id="KW-0496">Mitochondrion</keyword>
<name>A0A1E3PGN8_9ASCO</name>
<dbReference type="GO" id="GO:0005739">
    <property type="term" value="C:mitochondrion"/>
    <property type="evidence" value="ECO:0007669"/>
    <property type="project" value="UniProtKB-SubCell"/>
</dbReference>
<dbReference type="InterPro" id="IPR012882">
    <property type="entry name" value="Fmp46"/>
</dbReference>
<dbReference type="PANTHER" id="PTHR28071">
    <property type="entry name" value="REDOX PROTEIN FMP46, MITOCHONDRIAL-RELATED"/>
    <property type="match status" value="1"/>
</dbReference>
<dbReference type="Proteomes" id="UP000095009">
    <property type="component" value="Unassembled WGS sequence"/>
</dbReference>
<evidence type="ECO:0000256" key="1">
    <source>
        <dbReference type="ARBA" id="ARBA00002963"/>
    </source>
</evidence>
<comment type="subcellular location">
    <subcellularLocation>
        <location evidence="2">Mitochondrion</location>
    </subcellularLocation>
</comment>
<organism evidence="7 8">
    <name type="scientific">Nadsonia fulvescens var. elongata DSM 6958</name>
    <dbReference type="NCBI Taxonomy" id="857566"/>
    <lineage>
        <taxon>Eukaryota</taxon>
        <taxon>Fungi</taxon>
        <taxon>Dikarya</taxon>
        <taxon>Ascomycota</taxon>
        <taxon>Saccharomycotina</taxon>
        <taxon>Dipodascomycetes</taxon>
        <taxon>Dipodascales</taxon>
        <taxon>Dipodascales incertae sedis</taxon>
        <taxon>Nadsonia</taxon>
    </lineage>
</organism>
<dbReference type="SUPFAM" id="SSF52833">
    <property type="entry name" value="Thioredoxin-like"/>
    <property type="match status" value="1"/>
</dbReference>
<evidence type="ECO:0000256" key="3">
    <source>
        <dbReference type="ARBA" id="ARBA00009734"/>
    </source>
</evidence>
<comment type="similarity">
    <text evidence="3">Belongs to the FMP46 family.</text>
</comment>
<accession>A0A1E3PGN8</accession>
<dbReference type="InterPro" id="IPR036249">
    <property type="entry name" value="Thioredoxin-like_sf"/>
</dbReference>
<evidence type="ECO:0000256" key="6">
    <source>
        <dbReference type="ARBA" id="ARBA00023128"/>
    </source>
</evidence>
<keyword evidence="4" id="KW-0809">Transit peptide</keyword>
<dbReference type="AlphaFoldDB" id="A0A1E3PGN8"/>
<evidence type="ECO:0000256" key="2">
    <source>
        <dbReference type="ARBA" id="ARBA00004173"/>
    </source>
</evidence>
<protein>
    <submittedName>
        <fullName evidence="7">Uncharacterized protein</fullName>
    </submittedName>
</protein>
<dbReference type="PANTHER" id="PTHR28071:SF1">
    <property type="entry name" value="REDOX PROTEIN FMP46, MITOCHONDRIAL-RELATED"/>
    <property type="match status" value="1"/>
</dbReference>
<keyword evidence="5" id="KW-0560">Oxidoreductase</keyword>
<reference evidence="7 8" key="1">
    <citation type="journal article" date="2016" name="Proc. Natl. Acad. Sci. U.S.A.">
        <title>Comparative genomics of biotechnologically important yeasts.</title>
        <authorList>
            <person name="Riley R."/>
            <person name="Haridas S."/>
            <person name="Wolfe K.H."/>
            <person name="Lopes M.R."/>
            <person name="Hittinger C.T."/>
            <person name="Goeker M."/>
            <person name="Salamov A.A."/>
            <person name="Wisecaver J.H."/>
            <person name="Long T.M."/>
            <person name="Calvey C.H."/>
            <person name="Aerts A.L."/>
            <person name="Barry K.W."/>
            <person name="Choi C."/>
            <person name="Clum A."/>
            <person name="Coughlan A.Y."/>
            <person name="Deshpande S."/>
            <person name="Douglass A.P."/>
            <person name="Hanson S.J."/>
            <person name="Klenk H.-P."/>
            <person name="LaButti K.M."/>
            <person name="Lapidus A."/>
            <person name="Lindquist E.A."/>
            <person name="Lipzen A.M."/>
            <person name="Meier-Kolthoff J.P."/>
            <person name="Ohm R.A."/>
            <person name="Otillar R.P."/>
            <person name="Pangilinan J.L."/>
            <person name="Peng Y."/>
            <person name="Rokas A."/>
            <person name="Rosa C.A."/>
            <person name="Scheuner C."/>
            <person name="Sibirny A.A."/>
            <person name="Slot J.C."/>
            <person name="Stielow J.B."/>
            <person name="Sun H."/>
            <person name="Kurtzman C.P."/>
            <person name="Blackwell M."/>
            <person name="Grigoriev I.V."/>
            <person name="Jeffries T.W."/>
        </authorList>
    </citation>
    <scope>NUCLEOTIDE SEQUENCE [LARGE SCALE GENOMIC DNA]</scope>
    <source>
        <strain evidence="7 8">DSM 6958</strain>
    </source>
</reference>
<evidence type="ECO:0000313" key="8">
    <source>
        <dbReference type="Proteomes" id="UP000095009"/>
    </source>
</evidence>
<proteinExistence type="inferred from homology"/>
<comment type="function">
    <text evidence="1">Putative mitochondrial redox protein which could be involved in the reduction of small toxic molecules.</text>
</comment>
<dbReference type="EMBL" id="KV454412">
    <property type="protein sequence ID" value="ODQ64384.1"/>
    <property type="molecule type" value="Genomic_DNA"/>
</dbReference>
<dbReference type="OrthoDB" id="59229at2759"/>
<dbReference type="Gene3D" id="3.40.30.10">
    <property type="entry name" value="Glutaredoxin"/>
    <property type="match status" value="1"/>
</dbReference>
<dbReference type="Pfam" id="PF07955">
    <property type="entry name" value="DUF1687"/>
    <property type="match status" value="1"/>
</dbReference>
<evidence type="ECO:0000313" key="7">
    <source>
        <dbReference type="EMBL" id="ODQ64384.1"/>
    </source>
</evidence>
<gene>
    <name evidence="7" type="ORF">NADFUDRAFT_52713</name>
</gene>
<evidence type="ECO:0000256" key="4">
    <source>
        <dbReference type="ARBA" id="ARBA00022946"/>
    </source>
</evidence>
<dbReference type="GO" id="GO:0016491">
    <property type="term" value="F:oxidoreductase activity"/>
    <property type="evidence" value="ECO:0007669"/>
    <property type="project" value="UniProtKB-KW"/>
</dbReference>